<dbReference type="EMBL" id="OGUU01000045">
    <property type="protein sequence ID" value="SPC25581.1"/>
    <property type="molecule type" value="Genomic_DNA"/>
</dbReference>
<protein>
    <submittedName>
        <fullName evidence="6">LysR family transcriptional regulator</fullName>
    </submittedName>
</protein>
<dbReference type="PROSITE" id="PS50931">
    <property type="entry name" value="HTH_LYSR"/>
    <property type="match status" value="1"/>
</dbReference>
<dbReference type="GO" id="GO:0010628">
    <property type="term" value="P:positive regulation of gene expression"/>
    <property type="evidence" value="ECO:0007669"/>
    <property type="project" value="TreeGrafter"/>
</dbReference>
<evidence type="ECO:0000256" key="1">
    <source>
        <dbReference type="ARBA" id="ARBA00009437"/>
    </source>
</evidence>
<dbReference type="PANTHER" id="PTHR30427:SF1">
    <property type="entry name" value="TRANSCRIPTIONAL ACTIVATOR PROTEIN LYSR"/>
    <property type="match status" value="1"/>
</dbReference>
<evidence type="ECO:0000313" key="7">
    <source>
        <dbReference type="Proteomes" id="UP000257139"/>
    </source>
</evidence>
<accession>A0A7Z7JFE3</accession>
<evidence type="ECO:0000259" key="5">
    <source>
        <dbReference type="PROSITE" id="PS50931"/>
    </source>
</evidence>
<dbReference type="SUPFAM" id="SSF46785">
    <property type="entry name" value="Winged helix' DNA-binding domain"/>
    <property type="match status" value="1"/>
</dbReference>
<keyword evidence="3" id="KW-0238">DNA-binding</keyword>
<dbReference type="PANTHER" id="PTHR30427">
    <property type="entry name" value="TRANSCRIPTIONAL ACTIVATOR PROTEIN LYSR"/>
    <property type="match status" value="1"/>
</dbReference>
<evidence type="ECO:0000313" key="6">
    <source>
        <dbReference type="EMBL" id="SPC25581.1"/>
    </source>
</evidence>
<dbReference type="Gene3D" id="1.10.10.10">
    <property type="entry name" value="Winged helix-like DNA-binding domain superfamily/Winged helix DNA-binding domain"/>
    <property type="match status" value="1"/>
</dbReference>
<dbReference type="Pfam" id="PF00126">
    <property type="entry name" value="HTH_1"/>
    <property type="match status" value="1"/>
</dbReference>
<dbReference type="RefSeq" id="WP_116328393.1">
    <property type="nucleotide sequence ID" value="NZ_OFSW01000032.1"/>
</dbReference>
<keyword evidence="4" id="KW-0804">Transcription</keyword>
<sequence length="298" mass="32963">MTRPLTFQQIEAFRAVVLLGTTVAAARMLHTTQPTVSRLLGQAQSATGLQLFVNDRGRLQLTREGRQLFETIQISYQGLERVEETVAALRESGAGVFRIACTPSLAQSVLPIAMERFARKYPQVRFNVQSVGSRQIEEGLRLGLHDIALTNKPYEGTEFNVKEVHRAQAVCVAAHGHPFAKLEEVCITDLRDQTLISLPHDDEVEIALREALLKEGISARRSIETIYSSNICTFAARGLGIGVINPYMASVFSDRLCIRKFVPALPVTSYVAFARFSTVSELSQHFLTALKGSFQVGQ</sequence>
<evidence type="ECO:0000256" key="3">
    <source>
        <dbReference type="ARBA" id="ARBA00023125"/>
    </source>
</evidence>
<name>A0A7Z7JFE3_9BURK</name>
<feature type="domain" description="HTH lysR-type" evidence="5">
    <location>
        <begin position="5"/>
        <end position="62"/>
    </location>
</feature>
<evidence type="ECO:0000256" key="4">
    <source>
        <dbReference type="ARBA" id="ARBA00023163"/>
    </source>
</evidence>
<reference evidence="6 7" key="1">
    <citation type="submission" date="2018-01" db="EMBL/GenBank/DDBJ databases">
        <authorList>
            <person name="Clerissi C."/>
        </authorList>
    </citation>
    <scope>NUCLEOTIDE SEQUENCE [LARGE SCALE GENOMIC DNA]</scope>
    <source>
        <strain evidence="6">Cupriavidus taiwanensis STM 6021</strain>
    </source>
</reference>
<dbReference type="InterPro" id="IPR036388">
    <property type="entry name" value="WH-like_DNA-bd_sf"/>
</dbReference>
<dbReference type="Pfam" id="PF03466">
    <property type="entry name" value="LysR_substrate"/>
    <property type="match status" value="1"/>
</dbReference>
<dbReference type="GO" id="GO:0003700">
    <property type="term" value="F:DNA-binding transcription factor activity"/>
    <property type="evidence" value="ECO:0007669"/>
    <property type="project" value="InterPro"/>
</dbReference>
<comment type="similarity">
    <text evidence="1">Belongs to the LysR transcriptional regulatory family.</text>
</comment>
<evidence type="ECO:0000256" key="2">
    <source>
        <dbReference type="ARBA" id="ARBA00023015"/>
    </source>
</evidence>
<dbReference type="AlphaFoldDB" id="A0A7Z7JFE3"/>
<dbReference type="SUPFAM" id="SSF53850">
    <property type="entry name" value="Periplasmic binding protein-like II"/>
    <property type="match status" value="1"/>
</dbReference>
<dbReference type="InterPro" id="IPR000847">
    <property type="entry name" value="LysR_HTH_N"/>
</dbReference>
<keyword evidence="2" id="KW-0805">Transcription regulation</keyword>
<gene>
    <name evidence="6" type="ORF">CBM2594_U10082</name>
</gene>
<dbReference type="InterPro" id="IPR036390">
    <property type="entry name" value="WH_DNA-bd_sf"/>
</dbReference>
<organism evidence="6 7">
    <name type="scientific">Cupriavidus taiwanensis</name>
    <dbReference type="NCBI Taxonomy" id="164546"/>
    <lineage>
        <taxon>Bacteria</taxon>
        <taxon>Pseudomonadati</taxon>
        <taxon>Pseudomonadota</taxon>
        <taxon>Betaproteobacteria</taxon>
        <taxon>Burkholderiales</taxon>
        <taxon>Burkholderiaceae</taxon>
        <taxon>Cupriavidus</taxon>
    </lineage>
</organism>
<proteinExistence type="inferred from homology"/>
<dbReference type="GO" id="GO:0043565">
    <property type="term" value="F:sequence-specific DNA binding"/>
    <property type="evidence" value="ECO:0007669"/>
    <property type="project" value="TreeGrafter"/>
</dbReference>
<dbReference type="Proteomes" id="UP000257139">
    <property type="component" value="Unassembled WGS sequence"/>
</dbReference>
<dbReference type="Gene3D" id="3.40.190.290">
    <property type="match status" value="1"/>
</dbReference>
<dbReference type="InterPro" id="IPR005119">
    <property type="entry name" value="LysR_subst-bd"/>
</dbReference>
<comment type="caution">
    <text evidence="6">The sequence shown here is derived from an EMBL/GenBank/DDBJ whole genome shotgun (WGS) entry which is preliminary data.</text>
</comment>